<dbReference type="EMBL" id="LN879503">
    <property type="protein sequence ID" value="CUI18192.1"/>
    <property type="molecule type" value="Genomic_DNA"/>
</dbReference>
<dbReference type="InterPro" id="IPR005350">
    <property type="entry name" value="UPF0137"/>
</dbReference>
<dbReference type="PATRIC" id="fig|389348.3.peg.2912"/>
<keyword evidence="3" id="KW-1185">Reference proteome</keyword>
<sequence>MSGISDLKNKAKLSFDEMFSDVLPVNPNVESSSLPAIVRNFHFSDKLEPEEEEQIEGLLLEGVLPEISSNELDADINEIKRATSEIKAIQKQGVVLAGERIFKVREILKFYKDGTFNKWLDLALGSRKTGYNLLAYFDFYTKLPNEEFKNKFQCIPQKAAYILASREGDIQKKLDIINSSKELKSDDIISKIKNDLPVKTSKSTSQKSNSKLIRSLQGILSQICEGKDDLSEEDRLELVSLKLILDKAIG</sequence>
<evidence type="ECO:0000256" key="1">
    <source>
        <dbReference type="ARBA" id="ARBA00006121"/>
    </source>
</evidence>
<dbReference type="RefSeq" id="WP_059062661.1">
    <property type="nucleotide sequence ID" value="NZ_LN879503.1"/>
</dbReference>
<accession>A0A0U5EVA9</accession>
<dbReference type="InParanoid" id="A0A0U5EVA9"/>
<protein>
    <submittedName>
        <fullName evidence="2">Virulence plasmid protein pGP6-D-related protein</fullName>
    </submittedName>
</protein>
<name>A0A0U5EVA9_9BACT</name>
<geneLocation type="plasmid" evidence="3">
    <name>pPNK</name>
</geneLocation>
<gene>
    <name evidence="2" type="ORF">PNK_p0140</name>
</gene>
<organism evidence="2 3">
    <name type="scientific">Candidatus Protochlamydia naegleriophila</name>
    <dbReference type="NCBI Taxonomy" id="389348"/>
    <lineage>
        <taxon>Bacteria</taxon>
        <taxon>Pseudomonadati</taxon>
        <taxon>Chlamydiota</taxon>
        <taxon>Chlamydiia</taxon>
        <taxon>Parachlamydiales</taxon>
        <taxon>Parachlamydiaceae</taxon>
        <taxon>Candidatus Protochlamydia</taxon>
    </lineage>
</organism>
<comment type="similarity">
    <text evidence="1">Belongs to the UPF0137 (pGP6-D) family.</text>
</comment>
<dbReference type="AlphaFoldDB" id="A0A0U5EVA9"/>
<evidence type="ECO:0000313" key="2">
    <source>
        <dbReference type="EMBL" id="CUI18192.1"/>
    </source>
</evidence>
<reference evidence="3" key="1">
    <citation type="submission" date="2015-09" db="EMBL/GenBank/DDBJ databases">
        <authorList>
            <person name="Bertelli C."/>
        </authorList>
    </citation>
    <scope>NUCLEOTIDE SEQUENCE [LARGE SCALE GENOMIC DNA]</scope>
    <source>
        <strain evidence="3">KNic</strain>
        <plasmid evidence="3">pPNK</plasmid>
    </source>
</reference>
<dbReference type="Pfam" id="PF03677">
    <property type="entry name" value="UPF0137"/>
    <property type="match status" value="1"/>
</dbReference>
<dbReference type="Proteomes" id="UP000069902">
    <property type="component" value="Plasmid pPNK"/>
</dbReference>
<proteinExistence type="inferred from homology"/>
<dbReference type="KEGG" id="pnl:PNK_p0140"/>
<evidence type="ECO:0000313" key="3">
    <source>
        <dbReference type="Proteomes" id="UP000069902"/>
    </source>
</evidence>